<organism evidence="1 2">
    <name type="scientific">Nitrospira japonica</name>
    <dbReference type="NCBI Taxonomy" id="1325564"/>
    <lineage>
        <taxon>Bacteria</taxon>
        <taxon>Pseudomonadati</taxon>
        <taxon>Nitrospirota</taxon>
        <taxon>Nitrospiria</taxon>
        <taxon>Nitrospirales</taxon>
        <taxon>Nitrospiraceae</taxon>
        <taxon>Nitrospira</taxon>
    </lineage>
</organism>
<sequence>MKEPDLDWLVHNRSAIQELLLELWKEFPETPSADSQPGAALQLLVGVTFSLWRAVFLAESPRDWQEHASHAKKFLHLVVKEQTMGHAQEREARYWTVGYYLTSAFLRLESAYAMLNYDSPLRGLVTRFIVRRGGTIDEAADPKAPWETAVGAVRDLLGEARRRLAGE</sequence>
<protein>
    <submittedName>
        <fullName evidence="1">Uncharacterized protein</fullName>
    </submittedName>
</protein>
<dbReference type="EMBL" id="LT828648">
    <property type="protein sequence ID" value="SLM47720.1"/>
    <property type="molecule type" value="Genomic_DNA"/>
</dbReference>
<proteinExistence type="predicted"/>
<dbReference type="OrthoDB" id="9554410at2"/>
<keyword evidence="2" id="KW-1185">Reference proteome</keyword>
<dbReference type="Proteomes" id="UP000192042">
    <property type="component" value="Chromosome I"/>
</dbReference>
<gene>
    <name evidence="1" type="ORF">NSJP_1548</name>
</gene>
<dbReference type="STRING" id="1325564.NSJP_1548"/>
<dbReference type="AlphaFoldDB" id="A0A1W1I3Z3"/>
<evidence type="ECO:0000313" key="1">
    <source>
        <dbReference type="EMBL" id="SLM47720.1"/>
    </source>
</evidence>
<reference evidence="1 2" key="1">
    <citation type="submission" date="2017-03" db="EMBL/GenBank/DDBJ databases">
        <authorList>
            <person name="Afonso C.L."/>
            <person name="Miller P.J."/>
            <person name="Scott M.A."/>
            <person name="Spackman E."/>
            <person name="Goraichik I."/>
            <person name="Dimitrov K.M."/>
            <person name="Suarez D.L."/>
            <person name="Swayne D.E."/>
        </authorList>
    </citation>
    <scope>NUCLEOTIDE SEQUENCE [LARGE SCALE GENOMIC DNA]</scope>
    <source>
        <strain evidence="1">Genome sequencing of Nitrospira japonica strain NJ11</strain>
    </source>
</reference>
<name>A0A1W1I3Z3_9BACT</name>
<evidence type="ECO:0000313" key="2">
    <source>
        <dbReference type="Proteomes" id="UP000192042"/>
    </source>
</evidence>
<dbReference type="RefSeq" id="WP_080886211.1">
    <property type="nucleotide sequence ID" value="NZ_LT828648.1"/>
</dbReference>
<accession>A0A1W1I3Z3</accession>
<dbReference type="KEGG" id="nja:NSJP_1548"/>